<dbReference type="Proteomes" id="UP001297540">
    <property type="component" value="Chromosome"/>
</dbReference>
<feature type="region of interest" description="Disordered" evidence="1">
    <location>
        <begin position="1"/>
        <end position="22"/>
    </location>
</feature>
<reference evidence="2" key="1">
    <citation type="submission" date="2023-06" db="EMBL/GenBank/DDBJ databases">
        <authorList>
            <consortium name="Clinical and Environmental Microbiology Branch: Whole genome sequencing antimicrobial resistance pathogens in the healthcare setting"/>
        </authorList>
    </citation>
    <scope>NUCLEOTIDE SEQUENCE</scope>
    <source>
        <strain evidence="2">2021CK-01020</strain>
    </source>
</reference>
<organism evidence="2 3">
    <name type="scientific">Pseudomonas aeruginosa</name>
    <dbReference type="NCBI Taxonomy" id="287"/>
    <lineage>
        <taxon>Bacteria</taxon>
        <taxon>Pseudomonadati</taxon>
        <taxon>Pseudomonadota</taxon>
        <taxon>Gammaproteobacteria</taxon>
        <taxon>Pseudomonadales</taxon>
        <taxon>Pseudomonadaceae</taxon>
        <taxon>Pseudomonas</taxon>
    </lineage>
</organism>
<name>A0AAQ3LHG4_PSEAI</name>
<dbReference type="EMBL" id="CP136986">
    <property type="protein sequence ID" value="WOS76180.1"/>
    <property type="molecule type" value="Genomic_DNA"/>
</dbReference>
<gene>
    <name evidence="2" type="ORF">L4V69_27270</name>
</gene>
<protein>
    <submittedName>
        <fullName evidence="2">Uncharacterized protein</fullName>
    </submittedName>
</protein>
<evidence type="ECO:0000256" key="1">
    <source>
        <dbReference type="SAM" id="MobiDB-lite"/>
    </source>
</evidence>
<accession>A0AAQ3LHG4</accession>
<sequence>MRTQPHPEGVEINPHRPWGPQDVQGYSAEVVKAMNLLEPLLQAGLLALVPDQWSGGKLTFLTPSRAARQGWRPPQADQGGEARG</sequence>
<proteinExistence type="predicted"/>
<dbReference type="AlphaFoldDB" id="A0AAQ3LHG4"/>
<evidence type="ECO:0000313" key="2">
    <source>
        <dbReference type="EMBL" id="WOS76180.1"/>
    </source>
</evidence>
<feature type="region of interest" description="Disordered" evidence="1">
    <location>
        <begin position="63"/>
        <end position="84"/>
    </location>
</feature>
<evidence type="ECO:0000313" key="3">
    <source>
        <dbReference type="Proteomes" id="UP001297540"/>
    </source>
</evidence>
<reference evidence="2" key="2">
    <citation type="submission" date="2023-10" db="EMBL/GenBank/DDBJ databases">
        <title>Pathogen: clinical or host-associated sample.</title>
        <authorList>
            <person name="Hergert J."/>
            <person name="Casey R."/>
            <person name="Wagner J."/>
            <person name="Young E.L."/>
            <person name="Oakeson K.F."/>
        </authorList>
    </citation>
    <scope>NUCLEOTIDE SEQUENCE</scope>
    <source>
        <strain evidence="2">2021CK-01020</strain>
    </source>
</reference>
<dbReference type="RefSeq" id="WP_023103988.1">
    <property type="nucleotide sequence ID" value="NZ_CP097383.1"/>
</dbReference>